<reference evidence="1 2" key="1">
    <citation type="submission" date="2018-10" db="EMBL/GenBank/DDBJ databases">
        <title>Bacillus Keqinensis sp. nov., a moderately halophilic bacterium isolated from a saline-alkaline lake.</title>
        <authorList>
            <person name="Wang H."/>
        </authorList>
    </citation>
    <scope>NUCLEOTIDE SEQUENCE [LARGE SCALE GENOMIC DNA]</scope>
    <source>
        <strain evidence="1 2">KQ-3</strain>
    </source>
</reference>
<dbReference type="Gene3D" id="3.40.50.150">
    <property type="entry name" value="Vaccinia Virus protein VP39"/>
    <property type="match status" value="1"/>
</dbReference>
<gene>
    <name evidence="1" type="ORF">EBO34_17475</name>
</gene>
<dbReference type="AlphaFoldDB" id="A0A3M7TP07"/>
<protein>
    <submittedName>
        <fullName evidence="1">Uncharacterized protein</fullName>
    </submittedName>
</protein>
<comment type="caution">
    <text evidence="1">The sequence shown here is derived from an EMBL/GenBank/DDBJ whole genome shotgun (WGS) entry which is preliminary data.</text>
</comment>
<evidence type="ECO:0000313" key="1">
    <source>
        <dbReference type="EMBL" id="RNA66984.1"/>
    </source>
</evidence>
<organism evidence="1 2">
    <name type="scientific">Alteribacter keqinensis</name>
    <dbReference type="NCBI Taxonomy" id="2483800"/>
    <lineage>
        <taxon>Bacteria</taxon>
        <taxon>Bacillati</taxon>
        <taxon>Bacillota</taxon>
        <taxon>Bacilli</taxon>
        <taxon>Bacillales</taxon>
        <taxon>Bacillaceae</taxon>
        <taxon>Alteribacter</taxon>
    </lineage>
</organism>
<accession>A0A3M7TP07</accession>
<dbReference type="InterPro" id="IPR029063">
    <property type="entry name" value="SAM-dependent_MTases_sf"/>
</dbReference>
<evidence type="ECO:0000313" key="2">
    <source>
        <dbReference type="Proteomes" id="UP000278746"/>
    </source>
</evidence>
<name>A0A3M7TP07_9BACI</name>
<dbReference type="Proteomes" id="UP000278746">
    <property type="component" value="Unassembled WGS sequence"/>
</dbReference>
<dbReference type="EMBL" id="RHIB01000003">
    <property type="protein sequence ID" value="RNA66984.1"/>
    <property type="molecule type" value="Genomic_DNA"/>
</dbReference>
<sequence length="87" mass="10061">MATVDTNLGQITMNGYEAKGHFVLPASDWTGEYYELLQASLEKMKRKYEHNTGAQQVIGMIESEISLYEKHGGEYSYVFFAMERKWI</sequence>
<proteinExistence type="predicted"/>
<keyword evidence="2" id="KW-1185">Reference proteome</keyword>